<evidence type="ECO:0000313" key="7">
    <source>
        <dbReference type="Proteomes" id="UP000185944"/>
    </source>
</evidence>
<dbReference type="RefSeq" id="XP_067543743.1">
    <property type="nucleotide sequence ID" value="XM_067688555.1"/>
</dbReference>
<dbReference type="Proteomes" id="UP000185944">
    <property type="component" value="Unassembled WGS sequence"/>
</dbReference>
<dbReference type="GeneID" id="93647487"/>
<dbReference type="GO" id="GO:0005524">
    <property type="term" value="F:ATP binding"/>
    <property type="evidence" value="ECO:0007669"/>
    <property type="project" value="UniProtKB-KW"/>
</dbReference>
<dbReference type="FunFam" id="1.10.8.60:FF:000022">
    <property type="entry name" value="Fidgetin like 1"/>
    <property type="match status" value="1"/>
</dbReference>
<organism evidence="6 7">
    <name type="scientific">Nematocida displodere</name>
    <dbReference type="NCBI Taxonomy" id="1805483"/>
    <lineage>
        <taxon>Eukaryota</taxon>
        <taxon>Fungi</taxon>
        <taxon>Fungi incertae sedis</taxon>
        <taxon>Microsporidia</taxon>
        <taxon>Nematocida</taxon>
    </lineage>
</organism>
<dbReference type="InterPro" id="IPR050304">
    <property type="entry name" value="MT-severing_AAA_ATPase"/>
</dbReference>
<keyword evidence="7" id="KW-1185">Reference proteome</keyword>
<dbReference type="Gene3D" id="3.40.50.300">
    <property type="entry name" value="P-loop containing nucleotide triphosphate hydrolases"/>
    <property type="match status" value="1"/>
</dbReference>
<dbReference type="PANTHER" id="PTHR23074:SF17">
    <property type="entry name" value="FIDGETIN-LIKE PROTEIN 1"/>
    <property type="match status" value="1"/>
</dbReference>
<dbReference type="AlphaFoldDB" id="A0A177EB14"/>
<dbReference type="Pfam" id="PF00004">
    <property type="entry name" value="AAA"/>
    <property type="match status" value="1"/>
</dbReference>
<feature type="domain" description="AAA+ ATPase" evidence="5">
    <location>
        <begin position="215"/>
        <end position="350"/>
    </location>
</feature>
<dbReference type="Gene3D" id="1.10.8.60">
    <property type="match status" value="1"/>
</dbReference>
<dbReference type="Pfam" id="PF17862">
    <property type="entry name" value="AAA_lid_3"/>
    <property type="match status" value="1"/>
</dbReference>
<accession>A0A177EB14</accession>
<dbReference type="Pfam" id="PF09336">
    <property type="entry name" value="Vps4_C"/>
    <property type="match status" value="1"/>
</dbReference>
<dbReference type="PROSITE" id="PS00674">
    <property type="entry name" value="AAA"/>
    <property type="match status" value="1"/>
</dbReference>
<keyword evidence="2 4" id="KW-0547">Nucleotide-binding</keyword>
<evidence type="ECO:0000256" key="4">
    <source>
        <dbReference type="RuleBase" id="RU003651"/>
    </source>
</evidence>
<evidence type="ECO:0000256" key="1">
    <source>
        <dbReference type="ARBA" id="ARBA00006914"/>
    </source>
</evidence>
<comment type="caution">
    <text evidence="6">The sequence shown here is derived from an EMBL/GenBank/DDBJ whole genome shotgun (WGS) entry which is preliminary data.</text>
</comment>
<comment type="similarity">
    <text evidence="1 4">Belongs to the AAA ATPase family.</text>
</comment>
<dbReference type="InterPro" id="IPR003959">
    <property type="entry name" value="ATPase_AAA_core"/>
</dbReference>
<sequence>MQENFFKLQELLEELTETYTSPYNKEPSTPETLKRLRQDYEYFLTERRSCPDNTVLVHDYASQAPLLTISEVEALIRGQKAIREVLPAPQTPAPAIPQTKPLSSTLCSNCQNKIPPKTDFATAKALLPNEVILPAPKTQPPLKKQKTEDKALEEIDPECNVESRFLQMIYNEVMVPDETVKWTDIAGLSKIKAAIEEIIVWPIRRPDLFQGLRGPPKALLLFGPPGTGKTLIGKCIASQSKSTFFSISASSLTSKWMGEGEKMVRALFFVATKSAPSVVFIDEIDSLLMQRSDGENEGTRRIKTEFLIQMDGAKKCKDNVLVIGATNRPHEIDEAARRRFVKRLYVPLPDSEGRIEMVQKIGKNEYNLPEEEIKHLAQALDGYSGSDIFNLCREAAMEPVREIKELDTLTSLRSINIKDFLKATKQIRQSVSLKDLEMYEKWNKDFGSL</sequence>
<dbReference type="SMART" id="SM00382">
    <property type="entry name" value="AAA"/>
    <property type="match status" value="1"/>
</dbReference>
<dbReference type="EMBL" id="LTDL01000042">
    <property type="protein sequence ID" value="OAG28998.1"/>
    <property type="molecule type" value="Genomic_DNA"/>
</dbReference>
<dbReference type="VEuPathDB" id="MicrosporidiaDB:NEDG_01137"/>
<dbReference type="InterPro" id="IPR041569">
    <property type="entry name" value="AAA_lid_3"/>
</dbReference>
<gene>
    <name evidence="6" type="ORF">NEDG_01137</name>
</gene>
<reference evidence="6 7" key="1">
    <citation type="submission" date="2016-02" db="EMBL/GenBank/DDBJ databases">
        <title>Discovery of a natural microsporidian pathogen with a broad tissue tropism in Caenorhabditis elegans.</title>
        <authorList>
            <person name="Luallen R.J."/>
            <person name="Reinke A.W."/>
            <person name="Tong L."/>
            <person name="Botts M.R."/>
            <person name="Felix M.-A."/>
            <person name="Troemel E.R."/>
        </authorList>
    </citation>
    <scope>NUCLEOTIDE SEQUENCE [LARGE SCALE GENOMIC DNA]</scope>
    <source>
        <strain evidence="6 7">JUm2807</strain>
    </source>
</reference>
<dbReference type="FunFam" id="3.40.50.300:FF:000093">
    <property type="entry name" value="Fidgetin-like 1"/>
    <property type="match status" value="1"/>
</dbReference>
<proteinExistence type="inferred from homology"/>
<evidence type="ECO:0000256" key="2">
    <source>
        <dbReference type="ARBA" id="ARBA00022741"/>
    </source>
</evidence>
<evidence type="ECO:0000256" key="3">
    <source>
        <dbReference type="ARBA" id="ARBA00022840"/>
    </source>
</evidence>
<dbReference type="InterPro" id="IPR003593">
    <property type="entry name" value="AAA+_ATPase"/>
</dbReference>
<dbReference type="SUPFAM" id="SSF52540">
    <property type="entry name" value="P-loop containing nucleoside triphosphate hydrolases"/>
    <property type="match status" value="1"/>
</dbReference>
<dbReference type="InterPro" id="IPR027417">
    <property type="entry name" value="P-loop_NTPase"/>
</dbReference>
<evidence type="ECO:0000259" key="5">
    <source>
        <dbReference type="SMART" id="SM00382"/>
    </source>
</evidence>
<dbReference type="OrthoDB" id="10251136at2759"/>
<evidence type="ECO:0000313" key="6">
    <source>
        <dbReference type="EMBL" id="OAG28998.1"/>
    </source>
</evidence>
<dbReference type="STRING" id="1805483.A0A177EB14"/>
<protein>
    <recommendedName>
        <fullName evidence="5">AAA+ ATPase domain-containing protein</fullName>
    </recommendedName>
</protein>
<dbReference type="GO" id="GO:0016887">
    <property type="term" value="F:ATP hydrolysis activity"/>
    <property type="evidence" value="ECO:0007669"/>
    <property type="project" value="InterPro"/>
</dbReference>
<keyword evidence="3 4" id="KW-0067">ATP-binding</keyword>
<name>A0A177EB14_9MICR</name>
<dbReference type="InterPro" id="IPR015415">
    <property type="entry name" value="Spast_Vps4_C"/>
</dbReference>
<dbReference type="InterPro" id="IPR003960">
    <property type="entry name" value="ATPase_AAA_CS"/>
</dbReference>
<dbReference type="PANTHER" id="PTHR23074">
    <property type="entry name" value="AAA DOMAIN-CONTAINING"/>
    <property type="match status" value="1"/>
</dbReference>